<dbReference type="STRING" id="318479.A0A0N4UJC6"/>
<evidence type="ECO:0000256" key="1">
    <source>
        <dbReference type="PROSITE-ProRule" id="PRU00176"/>
    </source>
</evidence>
<dbReference type="Pfam" id="PF00076">
    <property type="entry name" value="RRM_1"/>
    <property type="match status" value="1"/>
</dbReference>
<dbReference type="EMBL" id="UYYG01000039">
    <property type="protein sequence ID" value="VDN51978.1"/>
    <property type="molecule type" value="Genomic_DNA"/>
</dbReference>
<dbReference type="PROSITE" id="PS50102">
    <property type="entry name" value="RRM"/>
    <property type="match status" value="1"/>
</dbReference>
<dbReference type="Proteomes" id="UP000274756">
    <property type="component" value="Unassembled WGS sequence"/>
</dbReference>
<dbReference type="Proteomes" id="UP000038040">
    <property type="component" value="Unplaced"/>
</dbReference>
<feature type="compositionally biased region" description="Basic residues" evidence="2">
    <location>
        <begin position="106"/>
        <end position="126"/>
    </location>
</feature>
<reference evidence="7" key="1">
    <citation type="submission" date="2017-02" db="UniProtKB">
        <authorList>
            <consortium name="WormBaseParasite"/>
        </authorList>
    </citation>
    <scope>IDENTIFICATION</scope>
</reference>
<organism evidence="5 7">
    <name type="scientific">Dracunculus medinensis</name>
    <name type="common">Guinea worm</name>
    <dbReference type="NCBI Taxonomy" id="318479"/>
    <lineage>
        <taxon>Eukaryota</taxon>
        <taxon>Metazoa</taxon>
        <taxon>Ecdysozoa</taxon>
        <taxon>Nematoda</taxon>
        <taxon>Chromadorea</taxon>
        <taxon>Rhabditida</taxon>
        <taxon>Spirurina</taxon>
        <taxon>Dracunculoidea</taxon>
        <taxon>Dracunculidae</taxon>
        <taxon>Dracunculus</taxon>
    </lineage>
</organism>
<feature type="region of interest" description="Disordered" evidence="2">
    <location>
        <begin position="216"/>
        <end position="246"/>
    </location>
</feature>
<feature type="region of interest" description="Disordered" evidence="2">
    <location>
        <begin position="98"/>
        <end position="133"/>
    </location>
</feature>
<dbReference type="GO" id="GO:0003723">
    <property type="term" value="F:RNA binding"/>
    <property type="evidence" value="ECO:0007669"/>
    <property type="project" value="UniProtKB-UniRule"/>
</dbReference>
<accession>A0A0N4UJC6</accession>
<evidence type="ECO:0000313" key="7">
    <source>
        <dbReference type="WBParaSite" id="DME_0000775401-mRNA-1"/>
    </source>
</evidence>
<dbReference type="AlphaFoldDB" id="A0A0N4UJC6"/>
<sequence length="246" mass="28531">MLKLRHNIHFGGNQCKTIAERTERNTLSCNSMKRETVNYYQFDSLPIDFQPSSHSNQFKNEFHQFSLLFFFLSNQTVKQQQPSGTIGCSVGLRHDLIISRSPSSPPRRRRSRTPPPRRRFSPARRSRYNDGRDNPEPCSCLGVFGMSLNTTERDLKRIFGEYGEIETVQLVYDRYSGRSRGFGFVYFQSTKEAIRAKEHLRDAVIDGMRVRVDFSVTKGAPNTTRGSRGRSRSRSVDSYRRRRSRS</sequence>
<evidence type="ECO:0000313" key="4">
    <source>
        <dbReference type="EMBL" id="VDN51978.1"/>
    </source>
</evidence>
<keyword evidence="6" id="KW-1185">Reference proteome</keyword>
<evidence type="ECO:0000256" key="2">
    <source>
        <dbReference type="SAM" id="MobiDB-lite"/>
    </source>
</evidence>
<dbReference type="InterPro" id="IPR050441">
    <property type="entry name" value="RBM"/>
</dbReference>
<evidence type="ECO:0000313" key="5">
    <source>
        <dbReference type="Proteomes" id="UP000038040"/>
    </source>
</evidence>
<reference evidence="4 6" key="2">
    <citation type="submission" date="2018-11" db="EMBL/GenBank/DDBJ databases">
        <authorList>
            <consortium name="Pathogen Informatics"/>
        </authorList>
    </citation>
    <scope>NUCLEOTIDE SEQUENCE [LARGE SCALE GENOMIC DNA]</scope>
</reference>
<dbReference type="InterPro" id="IPR035979">
    <property type="entry name" value="RBD_domain_sf"/>
</dbReference>
<dbReference type="PANTHER" id="PTHR48034">
    <property type="entry name" value="TRANSFORMER-2 SEX-DETERMINING PROTEIN-RELATED"/>
    <property type="match status" value="1"/>
</dbReference>
<dbReference type="SUPFAM" id="SSF54928">
    <property type="entry name" value="RNA-binding domain, RBD"/>
    <property type="match status" value="1"/>
</dbReference>
<dbReference type="OrthoDB" id="439808at2759"/>
<proteinExistence type="predicted"/>
<name>A0A0N4UJC6_DRAME</name>
<dbReference type="InterPro" id="IPR012677">
    <property type="entry name" value="Nucleotide-bd_a/b_plait_sf"/>
</dbReference>
<keyword evidence="1" id="KW-0694">RNA-binding</keyword>
<dbReference type="CDD" id="cd12363">
    <property type="entry name" value="RRM_TRA2"/>
    <property type="match status" value="1"/>
</dbReference>
<dbReference type="Gene3D" id="3.30.70.330">
    <property type="match status" value="1"/>
</dbReference>
<evidence type="ECO:0000313" key="6">
    <source>
        <dbReference type="Proteomes" id="UP000274756"/>
    </source>
</evidence>
<dbReference type="WBParaSite" id="DME_0000775401-mRNA-1">
    <property type="protein sequence ID" value="DME_0000775401-mRNA-1"/>
    <property type="gene ID" value="DME_0000775401"/>
</dbReference>
<dbReference type="SMART" id="SM00360">
    <property type="entry name" value="RRM"/>
    <property type="match status" value="1"/>
</dbReference>
<feature type="domain" description="RRM" evidence="3">
    <location>
        <begin position="139"/>
        <end position="217"/>
    </location>
</feature>
<protein>
    <submittedName>
        <fullName evidence="7">RRM domain-containing protein</fullName>
    </submittedName>
</protein>
<evidence type="ECO:0000259" key="3">
    <source>
        <dbReference type="PROSITE" id="PS50102"/>
    </source>
</evidence>
<dbReference type="InterPro" id="IPR000504">
    <property type="entry name" value="RRM_dom"/>
</dbReference>
<gene>
    <name evidence="4" type="ORF">DME_LOCUS1951</name>
</gene>